<dbReference type="Pfam" id="PF04849">
    <property type="entry name" value="HAP1_N"/>
    <property type="match status" value="1"/>
</dbReference>
<dbReference type="PANTHER" id="PTHR15751:SF12">
    <property type="entry name" value="TRAFFICKING KINESIN-BINDING PROTEIN MILT"/>
    <property type="match status" value="1"/>
</dbReference>
<feature type="compositionally biased region" description="Pro residues" evidence="6">
    <location>
        <begin position="781"/>
        <end position="794"/>
    </location>
</feature>
<dbReference type="GO" id="GO:0048311">
    <property type="term" value="P:mitochondrion distribution"/>
    <property type="evidence" value="ECO:0007669"/>
    <property type="project" value="TreeGrafter"/>
</dbReference>
<gene>
    <name evidence="9" type="ORF">TTEB3V08_LOCUS4228</name>
</gene>
<feature type="region of interest" description="Disordered" evidence="6">
    <location>
        <begin position="281"/>
        <end position="302"/>
    </location>
</feature>
<comment type="subcellular location">
    <subcellularLocation>
        <location evidence="1">Mitochondrion</location>
    </subcellularLocation>
</comment>
<comment type="similarity">
    <text evidence="2">Belongs to the milton family.</text>
</comment>
<evidence type="ECO:0000259" key="7">
    <source>
        <dbReference type="SMART" id="SM01423"/>
    </source>
</evidence>
<feature type="domain" description="HAP1 N-terminal" evidence="8">
    <location>
        <begin position="9"/>
        <end position="285"/>
    </location>
</feature>
<dbReference type="SMART" id="SM01423">
    <property type="entry name" value="Milton"/>
    <property type="match status" value="1"/>
</dbReference>
<reference evidence="9" key="1">
    <citation type="submission" date="2020-11" db="EMBL/GenBank/DDBJ databases">
        <authorList>
            <person name="Tran Van P."/>
        </authorList>
    </citation>
    <scope>NUCLEOTIDE SEQUENCE</scope>
</reference>
<evidence type="ECO:0000256" key="5">
    <source>
        <dbReference type="SAM" id="Coils"/>
    </source>
</evidence>
<name>A0A7R9FMY8_9NEOP</name>
<dbReference type="GO" id="GO:0005739">
    <property type="term" value="C:mitochondrion"/>
    <property type="evidence" value="ECO:0007669"/>
    <property type="project" value="UniProtKB-SubCell"/>
</dbReference>
<dbReference type="GO" id="GO:0031410">
    <property type="term" value="C:cytoplasmic vesicle"/>
    <property type="evidence" value="ECO:0007669"/>
    <property type="project" value="TreeGrafter"/>
</dbReference>
<evidence type="ECO:0000259" key="8">
    <source>
        <dbReference type="SMART" id="SM01424"/>
    </source>
</evidence>
<keyword evidence="3 5" id="KW-0175">Coiled coil</keyword>
<dbReference type="InterPro" id="IPR051946">
    <property type="entry name" value="Intracell_Traff-Reg"/>
</dbReference>
<proteinExistence type="inferred from homology"/>
<feature type="domain" description="Trafficking kinesin-binding protein C-terminal" evidence="7">
    <location>
        <begin position="472"/>
        <end position="619"/>
    </location>
</feature>
<evidence type="ECO:0000256" key="4">
    <source>
        <dbReference type="ARBA" id="ARBA00023128"/>
    </source>
</evidence>
<evidence type="ECO:0000256" key="6">
    <source>
        <dbReference type="SAM" id="MobiDB-lite"/>
    </source>
</evidence>
<evidence type="ECO:0000256" key="1">
    <source>
        <dbReference type="ARBA" id="ARBA00004173"/>
    </source>
</evidence>
<feature type="region of interest" description="Disordered" evidence="6">
    <location>
        <begin position="757"/>
        <end position="797"/>
    </location>
</feature>
<feature type="coiled-coil region" evidence="5">
    <location>
        <begin position="142"/>
        <end position="215"/>
    </location>
</feature>
<dbReference type="Pfam" id="PF12448">
    <property type="entry name" value="Milton"/>
    <property type="match status" value="1"/>
</dbReference>
<evidence type="ECO:0000313" key="9">
    <source>
        <dbReference type="EMBL" id="CAD7456193.1"/>
    </source>
</evidence>
<dbReference type="GO" id="GO:0006605">
    <property type="term" value="P:protein targeting"/>
    <property type="evidence" value="ECO:0007669"/>
    <property type="project" value="TreeGrafter"/>
</dbReference>
<dbReference type="SMART" id="SM01424">
    <property type="entry name" value="HAP1_N"/>
    <property type="match status" value="1"/>
</dbReference>
<feature type="coiled-coil region" evidence="5">
    <location>
        <begin position="75"/>
        <end position="109"/>
    </location>
</feature>
<dbReference type="GO" id="GO:0047496">
    <property type="term" value="P:vesicle transport along microtubule"/>
    <property type="evidence" value="ECO:0007669"/>
    <property type="project" value="TreeGrafter"/>
</dbReference>
<evidence type="ECO:0000256" key="2">
    <source>
        <dbReference type="ARBA" id="ARBA00007007"/>
    </source>
</evidence>
<protein>
    <recommendedName>
        <fullName evidence="10">Trafficking kinesin-binding protein milt</fullName>
    </recommendedName>
</protein>
<dbReference type="PANTHER" id="PTHR15751">
    <property type="entry name" value="TRAFFICKING KINESIN-BINDING PROTEIN"/>
    <property type="match status" value="1"/>
</dbReference>
<sequence>MLIFLVVLCESAPETWLRFTELCFMVRQADIVLPTMQVLCSNRVSQMTKTYNDIEAVTRLLEEKEKDLELTARIGKELLAHNQKLETNVAALEAELKSVNERLTQLSHELIRKTELIQILTNDVDDSGSEAGTPTGLQGINLDLMHRRIGSLEEENKQLRNEASQLSRDTDDCEEAEQRLVRDIASQLANANMEVDGMADELQRYKEESRQQHEKNVSLISKLTEADINIARLTVDNEKLAGTLQVTRDNQSKLATELADLKDRYAEVMSLLHDTQEQLRRQRRKGMPQARGGSLFPSLSTTVQPDSLASELESSLYSDFSLDSGISTDRPNYKKVFETVRCASRNSDSKASSTIGSPVHHLYPRGATQLNSVNTMLSSMSTTSGPRISSYVSPHMGGSRPPLESQGRIGGSVYSSSLSFPSIDSMGHSDSEFSVVTDSDDGYPPRHPPSTVWTTLQSMFSKPSVTSSPLYSVPMRTPLSIGSLGGHYRSRSHAPMGSSLFSHRTRPGSSGWYLTRWFLGQRRGGARSGVPGCPGAADLEAALRRLTPAEVLARRATLSSESYTGYDYTDGSQTPPTYLPFGCRTPDSIMSTGSSGYSGRSGIWKLPEKLQIVKPLEGSLTLATWAQLATPTLGGLLDERPGVKTRGGRPLEELGLEMYSLSDLEEDEEYANPGKSFQGTGSVYTFTTSTILHPDDTTSVTPSLHGSQMCTVSNSHQNTPAPPTPVCLSRRGSTITFSTTLGLAKLLNERGIKAVTPSAVSTPCGDRSFTPTATPCNSPDGTPPPSPPPSPPPYSSLKFPGFLNSGADLLRRTLIGEGDRAKARKIKRNKMALSRSDRKALTGIRLVEKLERIGLETIMSTTASAMSTLTLQGALYTRRTNKSPMTQLTSLKSTISTPRQERTHAPQLVPAATPPPSPVHGELGVPGHPGTMALETGLGHLGRKHKGAVGMVRPDLGMVLGTVPAKRSKPEELSTLGTISSLLFGRKGGLL</sequence>
<dbReference type="InterPro" id="IPR022154">
    <property type="entry name" value="TRAK1/2_C"/>
</dbReference>
<evidence type="ECO:0000256" key="3">
    <source>
        <dbReference type="ARBA" id="ARBA00023054"/>
    </source>
</evidence>
<dbReference type="EMBL" id="OE001186">
    <property type="protein sequence ID" value="CAD7456193.1"/>
    <property type="molecule type" value="Genomic_DNA"/>
</dbReference>
<dbReference type="AlphaFoldDB" id="A0A7R9FMY8"/>
<dbReference type="GO" id="GO:0017022">
    <property type="term" value="F:myosin binding"/>
    <property type="evidence" value="ECO:0007669"/>
    <property type="project" value="TreeGrafter"/>
</dbReference>
<feature type="coiled-coil region" evidence="5">
    <location>
        <begin position="244"/>
        <end position="278"/>
    </location>
</feature>
<organism evidence="9">
    <name type="scientific">Timema tahoe</name>
    <dbReference type="NCBI Taxonomy" id="61484"/>
    <lineage>
        <taxon>Eukaryota</taxon>
        <taxon>Metazoa</taxon>
        <taxon>Ecdysozoa</taxon>
        <taxon>Arthropoda</taxon>
        <taxon>Hexapoda</taxon>
        <taxon>Insecta</taxon>
        <taxon>Pterygota</taxon>
        <taxon>Neoptera</taxon>
        <taxon>Polyneoptera</taxon>
        <taxon>Phasmatodea</taxon>
        <taxon>Timematodea</taxon>
        <taxon>Timematoidea</taxon>
        <taxon>Timematidae</taxon>
        <taxon>Timema</taxon>
    </lineage>
</organism>
<accession>A0A7R9FMY8</accession>
<keyword evidence="4" id="KW-0496">Mitochondrion</keyword>
<dbReference type="InterPro" id="IPR006933">
    <property type="entry name" value="HAP1_N"/>
</dbReference>
<evidence type="ECO:0008006" key="10">
    <source>
        <dbReference type="Google" id="ProtNLM"/>
    </source>
</evidence>